<dbReference type="InParanoid" id="E9G966"/>
<dbReference type="KEGG" id="dpx:DAPPUDRAFT_239391"/>
<dbReference type="Proteomes" id="UP000000305">
    <property type="component" value="Unassembled WGS sequence"/>
</dbReference>
<sequence>MTLQDNTSSINCMQQLQLYLSQSRLSPAGCNKTTVAKMPAMEDGAQNLMSSHILQQLSNGISNMNTN</sequence>
<protein>
    <submittedName>
        <fullName evidence="1">Uncharacterized protein</fullName>
    </submittedName>
</protein>
<name>E9G966_DAPPU</name>
<evidence type="ECO:0000313" key="1">
    <source>
        <dbReference type="EMBL" id="EFX84093.1"/>
    </source>
</evidence>
<evidence type="ECO:0000313" key="2">
    <source>
        <dbReference type="Proteomes" id="UP000000305"/>
    </source>
</evidence>
<accession>E9G966</accession>
<keyword evidence="2" id="KW-1185">Reference proteome</keyword>
<dbReference type="HOGENOM" id="CLU_2815007_0_0_1"/>
<dbReference type="EMBL" id="GL732535">
    <property type="protein sequence ID" value="EFX84093.1"/>
    <property type="molecule type" value="Genomic_DNA"/>
</dbReference>
<proteinExistence type="predicted"/>
<reference evidence="1 2" key="1">
    <citation type="journal article" date="2011" name="Science">
        <title>The ecoresponsive genome of Daphnia pulex.</title>
        <authorList>
            <person name="Colbourne J.K."/>
            <person name="Pfrender M.E."/>
            <person name="Gilbert D."/>
            <person name="Thomas W.K."/>
            <person name="Tucker A."/>
            <person name="Oakley T.H."/>
            <person name="Tokishita S."/>
            <person name="Aerts A."/>
            <person name="Arnold G.J."/>
            <person name="Basu M.K."/>
            <person name="Bauer D.J."/>
            <person name="Caceres C.E."/>
            <person name="Carmel L."/>
            <person name="Casola C."/>
            <person name="Choi J.H."/>
            <person name="Detter J.C."/>
            <person name="Dong Q."/>
            <person name="Dusheyko S."/>
            <person name="Eads B.D."/>
            <person name="Frohlich T."/>
            <person name="Geiler-Samerotte K.A."/>
            <person name="Gerlach D."/>
            <person name="Hatcher P."/>
            <person name="Jogdeo S."/>
            <person name="Krijgsveld J."/>
            <person name="Kriventseva E.V."/>
            <person name="Kultz D."/>
            <person name="Laforsch C."/>
            <person name="Lindquist E."/>
            <person name="Lopez J."/>
            <person name="Manak J.R."/>
            <person name="Muller J."/>
            <person name="Pangilinan J."/>
            <person name="Patwardhan R.P."/>
            <person name="Pitluck S."/>
            <person name="Pritham E.J."/>
            <person name="Rechtsteiner A."/>
            <person name="Rho M."/>
            <person name="Rogozin I.B."/>
            <person name="Sakarya O."/>
            <person name="Salamov A."/>
            <person name="Schaack S."/>
            <person name="Shapiro H."/>
            <person name="Shiga Y."/>
            <person name="Skalitzky C."/>
            <person name="Smith Z."/>
            <person name="Souvorov A."/>
            <person name="Sung W."/>
            <person name="Tang Z."/>
            <person name="Tsuchiya D."/>
            <person name="Tu H."/>
            <person name="Vos H."/>
            <person name="Wang M."/>
            <person name="Wolf Y.I."/>
            <person name="Yamagata H."/>
            <person name="Yamada T."/>
            <person name="Ye Y."/>
            <person name="Shaw J.R."/>
            <person name="Andrews J."/>
            <person name="Crease T.J."/>
            <person name="Tang H."/>
            <person name="Lucas S.M."/>
            <person name="Robertson H.M."/>
            <person name="Bork P."/>
            <person name="Koonin E.V."/>
            <person name="Zdobnov E.M."/>
            <person name="Grigoriev I.V."/>
            <person name="Lynch M."/>
            <person name="Boore J.L."/>
        </authorList>
    </citation>
    <scope>NUCLEOTIDE SEQUENCE [LARGE SCALE GENOMIC DNA]</scope>
</reference>
<organism evidence="1 2">
    <name type="scientific">Daphnia pulex</name>
    <name type="common">Water flea</name>
    <dbReference type="NCBI Taxonomy" id="6669"/>
    <lineage>
        <taxon>Eukaryota</taxon>
        <taxon>Metazoa</taxon>
        <taxon>Ecdysozoa</taxon>
        <taxon>Arthropoda</taxon>
        <taxon>Crustacea</taxon>
        <taxon>Branchiopoda</taxon>
        <taxon>Diplostraca</taxon>
        <taxon>Cladocera</taxon>
        <taxon>Anomopoda</taxon>
        <taxon>Daphniidae</taxon>
        <taxon>Daphnia</taxon>
    </lineage>
</organism>
<dbReference type="AlphaFoldDB" id="E9G966"/>
<gene>
    <name evidence="1" type="ORF">DAPPUDRAFT_239391</name>
</gene>